<sequence>MKMQQIIMKLMSFSTSSRLRLPNHHNPIRRRRPVSTKVKLPEKS</sequence>
<evidence type="ECO:0000313" key="2">
    <source>
        <dbReference type="EnsemblPlants" id="MELO3C034041.2.1"/>
    </source>
</evidence>
<organism evidence="2">
    <name type="scientific">Cucumis melo</name>
    <name type="common">Muskmelon</name>
    <dbReference type="NCBI Taxonomy" id="3656"/>
    <lineage>
        <taxon>Eukaryota</taxon>
        <taxon>Viridiplantae</taxon>
        <taxon>Streptophyta</taxon>
        <taxon>Embryophyta</taxon>
        <taxon>Tracheophyta</taxon>
        <taxon>Spermatophyta</taxon>
        <taxon>Magnoliopsida</taxon>
        <taxon>eudicotyledons</taxon>
        <taxon>Gunneridae</taxon>
        <taxon>Pentapetalae</taxon>
        <taxon>rosids</taxon>
        <taxon>fabids</taxon>
        <taxon>Cucurbitales</taxon>
        <taxon>Cucurbitaceae</taxon>
        <taxon>Benincaseae</taxon>
        <taxon>Cucumis</taxon>
    </lineage>
</organism>
<feature type="region of interest" description="Disordered" evidence="1">
    <location>
        <begin position="18"/>
        <end position="44"/>
    </location>
</feature>
<reference evidence="2" key="1">
    <citation type="submission" date="2023-03" db="UniProtKB">
        <authorList>
            <consortium name="EnsemblPlants"/>
        </authorList>
    </citation>
    <scope>IDENTIFICATION</scope>
</reference>
<protein>
    <submittedName>
        <fullName evidence="2">Uncharacterized protein</fullName>
    </submittedName>
</protein>
<name>A0A9I9EIX8_CUCME</name>
<dbReference type="Gramene" id="MELO3C034041.2.1">
    <property type="protein sequence ID" value="MELO3C034041.2.1"/>
    <property type="gene ID" value="MELO3C034041.2"/>
</dbReference>
<dbReference type="AlphaFoldDB" id="A0A9I9EIX8"/>
<accession>A0A9I9EIX8</accession>
<proteinExistence type="predicted"/>
<evidence type="ECO:0000256" key="1">
    <source>
        <dbReference type="SAM" id="MobiDB-lite"/>
    </source>
</evidence>
<feature type="compositionally biased region" description="Basic residues" evidence="1">
    <location>
        <begin position="21"/>
        <end position="34"/>
    </location>
</feature>
<dbReference type="EnsemblPlants" id="MELO3C034041.2.1">
    <property type="protein sequence ID" value="MELO3C034041.2.1"/>
    <property type="gene ID" value="MELO3C034041.2"/>
</dbReference>